<dbReference type="InterPro" id="IPR005162">
    <property type="entry name" value="Retrotrans_gag_dom"/>
</dbReference>
<evidence type="ECO:0000313" key="4">
    <source>
        <dbReference type="Proteomes" id="UP001153555"/>
    </source>
</evidence>
<gene>
    <name evidence="3" type="ORF">SHERM_28632</name>
</gene>
<reference evidence="3" key="1">
    <citation type="submission" date="2019-12" db="EMBL/GenBank/DDBJ databases">
        <authorList>
            <person name="Scholes J."/>
        </authorList>
    </citation>
    <scope>NUCLEOTIDE SEQUENCE</scope>
</reference>
<organism evidence="3 4">
    <name type="scientific">Striga hermonthica</name>
    <name type="common">Purple witchweed</name>
    <name type="synonym">Buchnera hermonthica</name>
    <dbReference type="NCBI Taxonomy" id="68872"/>
    <lineage>
        <taxon>Eukaryota</taxon>
        <taxon>Viridiplantae</taxon>
        <taxon>Streptophyta</taxon>
        <taxon>Embryophyta</taxon>
        <taxon>Tracheophyta</taxon>
        <taxon>Spermatophyta</taxon>
        <taxon>Magnoliopsida</taxon>
        <taxon>eudicotyledons</taxon>
        <taxon>Gunneridae</taxon>
        <taxon>Pentapetalae</taxon>
        <taxon>asterids</taxon>
        <taxon>lamiids</taxon>
        <taxon>Lamiales</taxon>
        <taxon>Orobanchaceae</taxon>
        <taxon>Buchnereae</taxon>
        <taxon>Striga</taxon>
    </lineage>
</organism>
<comment type="caution">
    <text evidence="3">The sequence shown here is derived from an EMBL/GenBank/DDBJ whole genome shotgun (WGS) entry which is preliminary data.</text>
</comment>
<dbReference type="OrthoDB" id="913731at2759"/>
<sequence>MFQFSRVSEEEKVLCASFMLRGSAGHWWDTVKCIEDVHNLGPIERTFRSKYFTAPIRAMKMNEFIQLKQGNMIIADYIHKFEQLSRFAEHMVSTDYLKTERFLEGLKPELYRDVCMAGIQESNYSQVVERALIAEQAEQKIRKAQEIRRKRTKRIRNCLSFEGITWTHALQRQRPQWTRNEKKRPTQFQNQKPIFQQQR</sequence>
<dbReference type="Proteomes" id="UP001153555">
    <property type="component" value="Unassembled WGS sequence"/>
</dbReference>
<feature type="compositionally biased region" description="Low complexity" evidence="1">
    <location>
        <begin position="187"/>
        <end position="199"/>
    </location>
</feature>
<accession>A0A9N7NMU2</accession>
<feature type="domain" description="Retrotransposon gag" evidence="2">
    <location>
        <begin position="16"/>
        <end position="108"/>
    </location>
</feature>
<name>A0A9N7NMU2_STRHE</name>
<dbReference type="AlphaFoldDB" id="A0A9N7NMU2"/>
<protein>
    <recommendedName>
        <fullName evidence="2">Retrotransposon gag domain-containing protein</fullName>
    </recommendedName>
</protein>
<evidence type="ECO:0000313" key="3">
    <source>
        <dbReference type="EMBL" id="CAA0833369.1"/>
    </source>
</evidence>
<evidence type="ECO:0000259" key="2">
    <source>
        <dbReference type="Pfam" id="PF03732"/>
    </source>
</evidence>
<dbReference type="EMBL" id="CACSLK010027839">
    <property type="protein sequence ID" value="CAA0833369.1"/>
    <property type="molecule type" value="Genomic_DNA"/>
</dbReference>
<dbReference type="Pfam" id="PF03732">
    <property type="entry name" value="Retrotrans_gag"/>
    <property type="match status" value="1"/>
</dbReference>
<evidence type="ECO:0000256" key="1">
    <source>
        <dbReference type="SAM" id="MobiDB-lite"/>
    </source>
</evidence>
<keyword evidence="4" id="KW-1185">Reference proteome</keyword>
<dbReference type="PANTHER" id="PTHR34482">
    <property type="entry name" value="DNA DAMAGE-INDUCIBLE PROTEIN 1-LIKE"/>
    <property type="match status" value="1"/>
</dbReference>
<feature type="region of interest" description="Disordered" evidence="1">
    <location>
        <begin position="174"/>
        <end position="199"/>
    </location>
</feature>
<proteinExistence type="predicted"/>